<reference evidence="2 4" key="2">
    <citation type="submission" date="2024-06" db="EMBL/GenBank/DDBJ databases">
        <title>Genomic Encyclopedia of Type Strains, Phase IV (KMG-IV): sequencing the most valuable type-strain genomes for metagenomic binning, comparative biology and taxonomic classification.</title>
        <authorList>
            <person name="Goeker M."/>
        </authorList>
    </citation>
    <scope>NUCLEOTIDE SEQUENCE [LARGE SCALE GENOMIC DNA]</scope>
    <source>
        <strain evidence="2 4">DSM 19261</strain>
    </source>
</reference>
<dbReference type="RefSeq" id="WP_156200172.1">
    <property type="nucleotide sequence ID" value="NZ_CABJDD010000007.1"/>
</dbReference>
<dbReference type="EMBL" id="WQPS01000117">
    <property type="protein sequence ID" value="MBT9812991.1"/>
    <property type="molecule type" value="Genomic_DNA"/>
</dbReference>
<evidence type="ECO:0000313" key="3">
    <source>
        <dbReference type="Proteomes" id="UP000708338"/>
    </source>
</evidence>
<dbReference type="GeneID" id="93163886"/>
<gene>
    <name evidence="2" type="ORF">ABID13_002629</name>
    <name evidence="1" type="ORF">GPL26_25790</name>
</gene>
<name>A0AA41FJW4_9FIRM</name>
<proteinExistence type="predicted"/>
<sequence>MKLLTIHWSEENAFGPPLKWLAGGIFAQCAAMVHSGNKTESSLQYR</sequence>
<organism evidence="1 3">
    <name type="scientific">Enterocloster citroniae</name>
    <dbReference type="NCBI Taxonomy" id="358743"/>
    <lineage>
        <taxon>Bacteria</taxon>
        <taxon>Bacillati</taxon>
        <taxon>Bacillota</taxon>
        <taxon>Clostridia</taxon>
        <taxon>Lachnospirales</taxon>
        <taxon>Lachnospiraceae</taxon>
        <taxon>Enterocloster</taxon>
    </lineage>
</organism>
<evidence type="ECO:0000313" key="2">
    <source>
        <dbReference type="EMBL" id="MET3570987.1"/>
    </source>
</evidence>
<dbReference type="Proteomes" id="UP001549200">
    <property type="component" value="Unassembled WGS sequence"/>
</dbReference>
<evidence type="ECO:0000313" key="4">
    <source>
        <dbReference type="Proteomes" id="UP001549200"/>
    </source>
</evidence>
<comment type="caution">
    <text evidence="1">The sequence shown here is derived from an EMBL/GenBank/DDBJ whole genome shotgun (WGS) entry which is preliminary data.</text>
</comment>
<accession>A0AA41FJW4</accession>
<reference evidence="1" key="1">
    <citation type="journal article" date="2021" name="Gut Microbes">
        <title>A synthetic consortium of 100 gut commensals modulates the composition and function in a colon model of the microbiome of elderly subjects.</title>
        <authorList>
            <person name="Perez M."/>
            <person name="Ntemiri A."/>
            <person name="Tan H."/>
            <person name="Harris H.M.B."/>
            <person name="Roager H.M."/>
            <person name="Ribiere C."/>
            <person name="O'Toole P.W."/>
        </authorList>
    </citation>
    <scope>NUCLEOTIDE SEQUENCE</scope>
    <source>
        <strain evidence="1">MCC335</strain>
    </source>
</reference>
<dbReference type="Proteomes" id="UP000708338">
    <property type="component" value="Unassembled WGS sequence"/>
</dbReference>
<dbReference type="EMBL" id="JBEPLZ010000008">
    <property type="protein sequence ID" value="MET3570987.1"/>
    <property type="molecule type" value="Genomic_DNA"/>
</dbReference>
<keyword evidence="4" id="KW-1185">Reference proteome</keyword>
<dbReference type="AlphaFoldDB" id="A0AA41FJW4"/>
<evidence type="ECO:0000313" key="1">
    <source>
        <dbReference type="EMBL" id="MBT9812991.1"/>
    </source>
</evidence>
<protein>
    <submittedName>
        <fullName evidence="1">Uncharacterized protein</fullName>
    </submittedName>
</protein>